<organism evidence="1">
    <name type="scientific">Arundo donax</name>
    <name type="common">Giant reed</name>
    <name type="synonym">Donax arundinaceus</name>
    <dbReference type="NCBI Taxonomy" id="35708"/>
    <lineage>
        <taxon>Eukaryota</taxon>
        <taxon>Viridiplantae</taxon>
        <taxon>Streptophyta</taxon>
        <taxon>Embryophyta</taxon>
        <taxon>Tracheophyta</taxon>
        <taxon>Spermatophyta</taxon>
        <taxon>Magnoliopsida</taxon>
        <taxon>Liliopsida</taxon>
        <taxon>Poales</taxon>
        <taxon>Poaceae</taxon>
        <taxon>PACMAD clade</taxon>
        <taxon>Arundinoideae</taxon>
        <taxon>Arundineae</taxon>
        <taxon>Arundo</taxon>
    </lineage>
</organism>
<name>A0A0A9EZZ1_ARUDO</name>
<accession>A0A0A9EZZ1</accession>
<proteinExistence type="predicted"/>
<dbReference type="AlphaFoldDB" id="A0A0A9EZZ1"/>
<protein>
    <submittedName>
        <fullName evidence="1">Uncharacterized protein</fullName>
    </submittedName>
</protein>
<evidence type="ECO:0000313" key="1">
    <source>
        <dbReference type="EMBL" id="JAE06360.1"/>
    </source>
</evidence>
<dbReference type="EMBL" id="GBRH01191536">
    <property type="protein sequence ID" value="JAE06360.1"/>
    <property type="molecule type" value="Transcribed_RNA"/>
</dbReference>
<sequence length="29" mass="3310">MCFNSSIASTVFYSTVLAFELHNSCFNYL</sequence>
<reference evidence="1" key="2">
    <citation type="journal article" date="2015" name="Data Brief">
        <title>Shoot transcriptome of the giant reed, Arundo donax.</title>
        <authorList>
            <person name="Barrero R.A."/>
            <person name="Guerrero F.D."/>
            <person name="Moolhuijzen P."/>
            <person name="Goolsby J.A."/>
            <person name="Tidwell J."/>
            <person name="Bellgard S.E."/>
            <person name="Bellgard M.I."/>
        </authorList>
    </citation>
    <scope>NUCLEOTIDE SEQUENCE</scope>
    <source>
        <tissue evidence="1">Shoot tissue taken approximately 20 cm above the soil surface</tissue>
    </source>
</reference>
<reference evidence="1" key="1">
    <citation type="submission" date="2014-09" db="EMBL/GenBank/DDBJ databases">
        <authorList>
            <person name="Magalhaes I.L.F."/>
            <person name="Oliveira U."/>
            <person name="Santos F.R."/>
            <person name="Vidigal T.H.D.A."/>
            <person name="Brescovit A.D."/>
            <person name="Santos A.J."/>
        </authorList>
    </citation>
    <scope>NUCLEOTIDE SEQUENCE</scope>
    <source>
        <tissue evidence="1">Shoot tissue taken approximately 20 cm above the soil surface</tissue>
    </source>
</reference>